<feature type="binding site" evidence="11">
    <location>
        <position position="7"/>
    </location>
    <ligand>
        <name>Zn(2+)</name>
        <dbReference type="ChEBI" id="CHEBI:29105"/>
    </ligand>
</feature>
<dbReference type="PANTHER" id="PTHR24381:SF390">
    <property type="entry name" value="ZINC FINGER PROTEIN 37 HOMOLOG"/>
    <property type="match status" value="1"/>
</dbReference>
<feature type="compositionally biased region" description="Basic and acidic residues" evidence="12">
    <location>
        <begin position="148"/>
        <end position="177"/>
    </location>
</feature>
<proteinExistence type="predicted"/>
<feature type="domain" description="ZAD" evidence="14">
    <location>
        <begin position="5"/>
        <end position="84"/>
    </location>
</feature>
<dbReference type="InterPro" id="IPR012934">
    <property type="entry name" value="Znf_AD"/>
</dbReference>
<dbReference type="FunFam" id="3.30.160.60:FF:000322">
    <property type="entry name" value="GDNF-inducible zinc finger protein 1"/>
    <property type="match status" value="1"/>
</dbReference>
<evidence type="ECO:0000256" key="1">
    <source>
        <dbReference type="ARBA" id="ARBA00004123"/>
    </source>
</evidence>
<dbReference type="SMART" id="SM00355">
    <property type="entry name" value="ZnF_C2H2"/>
    <property type="match status" value="10"/>
</dbReference>
<keyword evidence="2 11" id="KW-0479">Metal-binding</keyword>
<keyword evidence="15" id="KW-1185">Reference proteome</keyword>
<feature type="compositionally biased region" description="Polar residues" evidence="12">
    <location>
        <begin position="629"/>
        <end position="662"/>
    </location>
</feature>
<feature type="binding site" evidence="11">
    <location>
        <position position="57"/>
    </location>
    <ligand>
        <name>Zn(2+)</name>
        <dbReference type="ChEBI" id="CHEBI:29105"/>
    </ligand>
</feature>
<dbReference type="FunFam" id="3.30.160.60:FF:000100">
    <property type="entry name" value="Zinc finger 45-like"/>
    <property type="match status" value="1"/>
</dbReference>
<dbReference type="KEGG" id="foc:113204506"/>
<feature type="compositionally biased region" description="Basic and acidic residues" evidence="12">
    <location>
        <begin position="115"/>
        <end position="134"/>
    </location>
</feature>
<dbReference type="OrthoDB" id="40579at2759"/>
<dbReference type="PANTHER" id="PTHR24381">
    <property type="entry name" value="ZINC FINGER PROTEIN"/>
    <property type="match status" value="1"/>
</dbReference>
<keyword evidence="5 11" id="KW-0862">Zinc</keyword>
<keyword evidence="4 10" id="KW-0863">Zinc-finger</keyword>
<evidence type="ECO:0000256" key="12">
    <source>
        <dbReference type="SAM" id="MobiDB-lite"/>
    </source>
</evidence>
<dbReference type="SUPFAM" id="SSF57716">
    <property type="entry name" value="Glucocorticoid receptor-like (DNA-binding domain)"/>
    <property type="match status" value="1"/>
</dbReference>
<feature type="domain" description="C2H2-type" evidence="13">
    <location>
        <begin position="464"/>
        <end position="491"/>
    </location>
</feature>
<dbReference type="AlphaFoldDB" id="A0A6J1S8C2"/>
<dbReference type="FunFam" id="3.30.160.60:FF:000065">
    <property type="entry name" value="B-cell CLL/lymphoma 6, member B"/>
    <property type="match status" value="1"/>
</dbReference>
<dbReference type="InterPro" id="IPR036236">
    <property type="entry name" value="Znf_C2H2_sf"/>
</dbReference>
<feature type="binding site" evidence="11">
    <location>
        <position position="60"/>
    </location>
    <ligand>
        <name>Zn(2+)</name>
        <dbReference type="ChEBI" id="CHEBI:29105"/>
    </ligand>
</feature>
<evidence type="ECO:0000256" key="5">
    <source>
        <dbReference type="ARBA" id="ARBA00022833"/>
    </source>
</evidence>
<feature type="region of interest" description="Disordered" evidence="12">
    <location>
        <begin position="625"/>
        <end position="684"/>
    </location>
</feature>
<dbReference type="PROSITE" id="PS00028">
    <property type="entry name" value="ZINC_FINGER_C2H2_1"/>
    <property type="match status" value="10"/>
</dbReference>
<dbReference type="GO" id="GO:0000981">
    <property type="term" value="F:DNA-binding transcription factor activity, RNA polymerase II-specific"/>
    <property type="evidence" value="ECO:0007669"/>
    <property type="project" value="TreeGrafter"/>
</dbReference>
<dbReference type="Gene3D" id="3.40.1800.20">
    <property type="match status" value="1"/>
</dbReference>
<dbReference type="GO" id="GO:0008270">
    <property type="term" value="F:zinc ion binding"/>
    <property type="evidence" value="ECO:0007669"/>
    <property type="project" value="UniProtKB-UniRule"/>
</dbReference>
<organism evidence="15 16">
    <name type="scientific">Frankliniella occidentalis</name>
    <name type="common">Western flower thrips</name>
    <name type="synonym">Euthrips occidentalis</name>
    <dbReference type="NCBI Taxonomy" id="133901"/>
    <lineage>
        <taxon>Eukaryota</taxon>
        <taxon>Metazoa</taxon>
        <taxon>Ecdysozoa</taxon>
        <taxon>Arthropoda</taxon>
        <taxon>Hexapoda</taxon>
        <taxon>Insecta</taxon>
        <taxon>Pterygota</taxon>
        <taxon>Neoptera</taxon>
        <taxon>Paraneoptera</taxon>
        <taxon>Thysanoptera</taxon>
        <taxon>Terebrantia</taxon>
        <taxon>Thripoidea</taxon>
        <taxon>Thripidae</taxon>
        <taxon>Frankliniella</taxon>
    </lineage>
</organism>
<dbReference type="PROSITE" id="PS51915">
    <property type="entry name" value="ZAD"/>
    <property type="match status" value="1"/>
</dbReference>
<dbReference type="Pfam" id="PF13912">
    <property type="entry name" value="zf-C2H2_6"/>
    <property type="match status" value="2"/>
</dbReference>
<keyword evidence="6" id="KW-0805">Transcription regulation</keyword>
<evidence type="ECO:0000256" key="3">
    <source>
        <dbReference type="ARBA" id="ARBA00022737"/>
    </source>
</evidence>
<dbReference type="Pfam" id="PF07776">
    <property type="entry name" value="zf-AD"/>
    <property type="match status" value="1"/>
</dbReference>
<dbReference type="FunFam" id="3.30.160.60:FF:000145">
    <property type="entry name" value="Zinc finger protein 574"/>
    <property type="match status" value="1"/>
</dbReference>
<comment type="subcellular location">
    <subcellularLocation>
        <location evidence="1">Nucleus</location>
    </subcellularLocation>
</comment>
<feature type="domain" description="C2H2-type" evidence="13">
    <location>
        <begin position="347"/>
        <end position="370"/>
    </location>
</feature>
<dbReference type="GeneID" id="113204506"/>
<evidence type="ECO:0000259" key="14">
    <source>
        <dbReference type="PROSITE" id="PS51915"/>
    </source>
</evidence>
<gene>
    <name evidence="16" type="primary">LOC113204506</name>
</gene>
<feature type="domain" description="C2H2-type" evidence="13">
    <location>
        <begin position="433"/>
        <end position="460"/>
    </location>
</feature>
<sequence>MDSTELCRLCATEKDTFVDGFVRIYSDEGQKFGLEKKIIRCLQIELCSGDALPKSVCLECCSKLHQCADFVESSARAQNRLKLLVEHTAKLNESSAVKEEEKNVKDIKTDVPDKSKVLTDVRDDSKLEQEKPSEQEEQQQQQQQQTAEQKDIHPSKFLECVVREDNSKSEPSPKEQDIVPEAPRSRASKRKCRLPVRVSRVCLEDDVDLENVDLDAAEISRIFADDDSDDETRRKRKSRKKRSSVKAKAKAKPKPKSKKCSEKYAKTDLPSDINVSDKNGKDDQLHTSDNGSKNSDSDYVDDTGFGDHDDDDDDDEIDVSSNEKPKFKGKSKHKKKEIDVDLGDYLWTCSDCSQEFSSIDELRKHHSEIHKQVPRYMCNVCSKVVAQYSGFLSHYRRHLENDRYCTCEICGKCFSSKKGLDSHRTIHSDKKPHVCSVCNKAFRQQSALYVHSRCHLPDELKNKYACDECDKRFSTKPNLVTHKRIHTGIRNYTCDQCGKSFVQKGNLDAHLLTHSTVKPFSCQLCDKSFKTELQLRKHGSIHTGVKPHQCDVCGRQFRERGTLREHHRIHTGAMPFTCEFCGKTFRFKGVLTTHRRQHTGERPYSCVECQHHFTNWPNYNKHMKRRHGVNTSRQNRPTIVEQEQPSTEIVSNSMSVQSSCLSPDSLEHPPPQPEIPLTPSSEPQMQHQPTALIHKAATVDHQPHHIYLHENTMSQHSLHSQEDDSMSSHHEIYSAPPVHSPHSTHHPLSHAIHLGHPSVPVHAHIGLDDDRESKYATEREILLGQMSRERERTHFYNPAPGSSVNTNPYLHQSLHQSLHHSLQQTQIPIPGLYGIPQLSLDPSHLEILHSSASQHR</sequence>
<feature type="domain" description="C2H2-type" evidence="13">
    <location>
        <begin position="492"/>
        <end position="519"/>
    </location>
</feature>
<reference evidence="16" key="1">
    <citation type="submission" date="2025-08" db="UniProtKB">
        <authorList>
            <consortium name="RefSeq"/>
        </authorList>
    </citation>
    <scope>IDENTIFICATION</scope>
    <source>
        <tissue evidence="16">Whole organism</tissue>
    </source>
</reference>
<feature type="domain" description="C2H2-type" evidence="13">
    <location>
        <begin position="576"/>
        <end position="603"/>
    </location>
</feature>
<keyword evidence="7" id="KW-0238">DNA-binding</keyword>
<feature type="compositionally biased region" description="Acidic residues" evidence="12">
    <location>
        <begin position="308"/>
        <end position="318"/>
    </location>
</feature>
<feature type="region of interest" description="Disordered" evidence="12">
    <location>
        <begin position="218"/>
        <end position="333"/>
    </location>
</feature>
<evidence type="ECO:0000313" key="16">
    <source>
        <dbReference type="RefSeq" id="XP_026275480.1"/>
    </source>
</evidence>
<dbReference type="RefSeq" id="XP_026275480.1">
    <property type="nucleotide sequence ID" value="XM_026419695.2"/>
</dbReference>
<evidence type="ECO:0000256" key="6">
    <source>
        <dbReference type="ARBA" id="ARBA00023015"/>
    </source>
</evidence>
<evidence type="ECO:0000256" key="4">
    <source>
        <dbReference type="ARBA" id="ARBA00022771"/>
    </source>
</evidence>
<dbReference type="SUPFAM" id="SSF57667">
    <property type="entry name" value="beta-beta-alpha zinc fingers"/>
    <property type="match status" value="5"/>
</dbReference>
<evidence type="ECO:0000256" key="10">
    <source>
        <dbReference type="PROSITE-ProRule" id="PRU00042"/>
    </source>
</evidence>
<evidence type="ECO:0000256" key="11">
    <source>
        <dbReference type="PROSITE-ProRule" id="PRU01263"/>
    </source>
</evidence>
<feature type="domain" description="C2H2-type" evidence="13">
    <location>
        <begin position="604"/>
        <end position="627"/>
    </location>
</feature>
<feature type="domain" description="C2H2-type" evidence="13">
    <location>
        <begin position="548"/>
        <end position="575"/>
    </location>
</feature>
<evidence type="ECO:0000256" key="2">
    <source>
        <dbReference type="ARBA" id="ARBA00022723"/>
    </source>
</evidence>
<accession>A0A6J1S8C2</accession>
<dbReference type="GO" id="GO:0000977">
    <property type="term" value="F:RNA polymerase II transcription regulatory region sequence-specific DNA binding"/>
    <property type="evidence" value="ECO:0007669"/>
    <property type="project" value="TreeGrafter"/>
</dbReference>
<dbReference type="InterPro" id="IPR013087">
    <property type="entry name" value="Znf_C2H2_type"/>
</dbReference>
<feature type="binding site" evidence="11">
    <location>
        <position position="10"/>
    </location>
    <ligand>
        <name>Zn(2+)</name>
        <dbReference type="ChEBI" id="CHEBI:29105"/>
    </ligand>
</feature>
<feature type="compositionally biased region" description="Low complexity" evidence="12">
    <location>
        <begin position="138"/>
        <end position="147"/>
    </location>
</feature>
<keyword evidence="9" id="KW-0539">Nucleus</keyword>
<dbReference type="Pfam" id="PF00096">
    <property type="entry name" value="zf-C2H2"/>
    <property type="match status" value="6"/>
</dbReference>
<dbReference type="SMART" id="SM00868">
    <property type="entry name" value="zf-AD"/>
    <property type="match status" value="2"/>
</dbReference>
<evidence type="ECO:0000313" key="15">
    <source>
        <dbReference type="Proteomes" id="UP000504606"/>
    </source>
</evidence>
<keyword evidence="8" id="KW-0804">Transcription</keyword>
<feature type="domain" description="C2H2-type" evidence="13">
    <location>
        <begin position="405"/>
        <end position="432"/>
    </location>
</feature>
<evidence type="ECO:0000256" key="9">
    <source>
        <dbReference type="ARBA" id="ARBA00023242"/>
    </source>
</evidence>
<dbReference type="GO" id="GO:0005634">
    <property type="term" value="C:nucleus"/>
    <property type="evidence" value="ECO:0007669"/>
    <property type="project" value="UniProtKB-SubCell"/>
</dbReference>
<feature type="domain" description="C2H2-type" evidence="13">
    <location>
        <begin position="520"/>
        <end position="547"/>
    </location>
</feature>
<evidence type="ECO:0000259" key="13">
    <source>
        <dbReference type="PROSITE" id="PS50157"/>
    </source>
</evidence>
<evidence type="ECO:0000256" key="7">
    <source>
        <dbReference type="ARBA" id="ARBA00023125"/>
    </source>
</evidence>
<feature type="domain" description="C2H2-type" evidence="13">
    <location>
        <begin position="376"/>
        <end position="403"/>
    </location>
</feature>
<dbReference type="Proteomes" id="UP000504606">
    <property type="component" value="Unplaced"/>
</dbReference>
<dbReference type="GO" id="GO:0048598">
    <property type="term" value="P:embryonic morphogenesis"/>
    <property type="evidence" value="ECO:0007669"/>
    <property type="project" value="UniProtKB-ARBA"/>
</dbReference>
<name>A0A6J1S8C2_FRAOC</name>
<dbReference type="Gene3D" id="3.30.160.60">
    <property type="entry name" value="Classic Zinc Finger"/>
    <property type="match status" value="9"/>
</dbReference>
<keyword evidence="3" id="KW-0677">Repeat</keyword>
<protein>
    <submittedName>
        <fullName evidence="16">Zinc finger and SCAN domain-containing protein 2-like</fullName>
    </submittedName>
</protein>
<dbReference type="FunFam" id="3.30.160.60:FF:000624">
    <property type="entry name" value="zinc finger protein 697"/>
    <property type="match status" value="2"/>
</dbReference>
<feature type="region of interest" description="Disordered" evidence="12">
    <location>
        <begin position="115"/>
        <end position="192"/>
    </location>
</feature>
<dbReference type="PROSITE" id="PS50157">
    <property type="entry name" value="ZINC_FINGER_C2H2_2"/>
    <property type="match status" value="10"/>
</dbReference>
<feature type="compositionally biased region" description="Basic residues" evidence="12">
    <location>
        <begin position="234"/>
        <end position="258"/>
    </location>
</feature>
<evidence type="ECO:0000256" key="8">
    <source>
        <dbReference type="ARBA" id="ARBA00023163"/>
    </source>
</evidence>